<feature type="transmembrane region" description="Helical" evidence="3">
    <location>
        <begin position="879"/>
        <end position="906"/>
    </location>
</feature>
<dbReference type="InterPro" id="IPR052302">
    <property type="entry name" value="Neurotrophin_rcpt-DD"/>
</dbReference>
<feature type="domain" description="TNFR-Cys" evidence="4">
    <location>
        <begin position="652"/>
        <end position="691"/>
    </location>
</feature>
<feature type="region of interest" description="Disordered" evidence="2">
    <location>
        <begin position="280"/>
        <end position="300"/>
    </location>
</feature>
<protein>
    <recommendedName>
        <fullName evidence="4">TNFR-Cys domain-containing protein</fullName>
    </recommendedName>
</protein>
<reference evidence="5 6" key="1">
    <citation type="submission" date="2022-05" db="EMBL/GenBank/DDBJ databases">
        <authorList>
            <consortium name="Genoscope - CEA"/>
            <person name="William W."/>
        </authorList>
    </citation>
    <scope>NUCLEOTIDE SEQUENCE [LARGE SCALE GENOMIC DNA]</scope>
</reference>
<feature type="repeat" description="TNFR-Cys" evidence="1">
    <location>
        <begin position="652"/>
        <end position="691"/>
    </location>
</feature>
<proteinExistence type="predicted"/>
<dbReference type="InterPro" id="IPR001368">
    <property type="entry name" value="TNFR/NGFR_Cys_rich_reg"/>
</dbReference>
<feature type="repeat" description="TNFR-Cys" evidence="1">
    <location>
        <begin position="91"/>
        <end position="129"/>
    </location>
</feature>
<accession>A0ABN8LNG4</accession>
<comment type="caution">
    <text evidence="1">Lacks conserved residue(s) required for the propagation of feature annotation.</text>
</comment>
<dbReference type="PROSITE" id="PS50050">
    <property type="entry name" value="TNFR_NGFR_2"/>
    <property type="match status" value="2"/>
</dbReference>
<keyword evidence="3" id="KW-1133">Transmembrane helix</keyword>
<feature type="domain" description="TNFR-Cys" evidence="4">
    <location>
        <begin position="91"/>
        <end position="129"/>
    </location>
</feature>
<dbReference type="EMBL" id="CALNXI010000064">
    <property type="protein sequence ID" value="CAH3017537.1"/>
    <property type="molecule type" value="Genomic_DNA"/>
</dbReference>
<keyword evidence="3" id="KW-0812">Transmembrane</keyword>
<feature type="disulfide bond" evidence="1">
    <location>
        <begin position="653"/>
        <end position="668"/>
    </location>
</feature>
<keyword evidence="1" id="KW-1015">Disulfide bond</keyword>
<gene>
    <name evidence="5" type="ORF">PEVE_00038122</name>
</gene>
<feature type="compositionally biased region" description="Polar residues" evidence="2">
    <location>
        <begin position="854"/>
        <end position="867"/>
    </location>
</feature>
<feature type="transmembrane region" description="Helical" evidence="3">
    <location>
        <begin position="368"/>
        <end position="392"/>
    </location>
</feature>
<evidence type="ECO:0000313" key="6">
    <source>
        <dbReference type="Proteomes" id="UP001159427"/>
    </source>
</evidence>
<keyword evidence="3" id="KW-0472">Membrane</keyword>
<feature type="region of interest" description="Disordered" evidence="2">
    <location>
        <begin position="215"/>
        <end position="267"/>
    </location>
</feature>
<dbReference type="Proteomes" id="UP001159427">
    <property type="component" value="Unassembled WGS sequence"/>
</dbReference>
<dbReference type="PANTHER" id="PTHR46605:SF2">
    <property type="entry name" value="TNFR-CYS DOMAIN-CONTAINING PROTEIN"/>
    <property type="match status" value="1"/>
</dbReference>
<feature type="transmembrane region" description="Helical" evidence="3">
    <location>
        <begin position="568"/>
        <end position="589"/>
    </location>
</feature>
<name>A0ABN8LNG4_9CNID</name>
<dbReference type="SMART" id="SM00208">
    <property type="entry name" value="TNFR"/>
    <property type="match status" value="6"/>
</dbReference>
<dbReference type="PROSITE" id="PS00652">
    <property type="entry name" value="TNFR_NGFR_1"/>
    <property type="match status" value="2"/>
</dbReference>
<dbReference type="SUPFAM" id="SSF47986">
    <property type="entry name" value="DEATH domain"/>
    <property type="match status" value="2"/>
</dbReference>
<evidence type="ECO:0000256" key="2">
    <source>
        <dbReference type="SAM" id="MobiDB-lite"/>
    </source>
</evidence>
<dbReference type="Gene3D" id="1.10.533.10">
    <property type="entry name" value="Death Domain, Fas"/>
    <property type="match status" value="2"/>
</dbReference>
<comment type="caution">
    <text evidence="5">The sequence shown here is derived from an EMBL/GenBank/DDBJ whole genome shotgun (WGS) entry which is preliminary data.</text>
</comment>
<dbReference type="Gene3D" id="2.10.50.10">
    <property type="entry name" value="Tumor Necrosis Factor Receptor, subunit A, domain 2"/>
    <property type="match status" value="2"/>
</dbReference>
<dbReference type="PANTHER" id="PTHR46605">
    <property type="entry name" value="TUMOR NECROSIS FACTOR RECEPTOR"/>
    <property type="match status" value="1"/>
</dbReference>
<dbReference type="CDD" id="cd01670">
    <property type="entry name" value="Death"/>
    <property type="match status" value="1"/>
</dbReference>
<organism evidence="5 6">
    <name type="scientific">Porites evermanni</name>
    <dbReference type="NCBI Taxonomy" id="104178"/>
    <lineage>
        <taxon>Eukaryota</taxon>
        <taxon>Metazoa</taxon>
        <taxon>Cnidaria</taxon>
        <taxon>Anthozoa</taxon>
        <taxon>Hexacorallia</taxon>
        <taxon>Scleractinia</taxon>
        <taxon>Fungiina</taxon>
        <taxon>Poritidae</taxon>
        <taxon>Porites</taxon>
    </lineage>
</organism>
<evidence type="ECO:0000313" key="5">
    <source>
        <dbReference type="EMBL" id="CAH3017537.1"/>
    </source>
</evidence>
<evidence type="ECO:0000256" key="1">
    <source>
        <dbReference type="PROSITE-ProRule" id="PRU00206"/>
    </source>
</evidence>
<sequence>MEDLDVELFKLLVTVGFVFLTWTKALWEDLQNASAAFYPDGLDKCPPETYTIDDNKNRVRCIECPTCPAGEEPSPPCGSTMVRKAVGDCVPCKAGTYSDKADSATCKVCTDCGSKEVLSSCTIETNARCRECPYMHYDDETTNTCKPCSLCCEENSVAQKNCLTSRICPGNCSQVTPIQEKYHSFKLQKLVARTMRTPWNKTSVLKLTRRQRVKQKVNKKIESTVKTNIEEPTHSERSERDIHQENYDDTYTPSETNPEILEPRGVVKREKEQLVVTTFKPRVPPPEAPNSDVGESVPLTPEHQRGIKTFNNDTAVKNKRRIPAIVPPSVTPSTAQNAWAIPPPTPNNIPPTSKAVIEQSIVPSAASFLSSFSGTIAGLVVFGLIALIMYLVGKGCVRRQQKGYRKLSEKEEPQEPQIRDYQSDEEVTIQPMDQNAAIQIGDDLNLCEIPPDLEDILVKRLDVPHSRSGNNEYGWVKVGNAAGISGHDLKFLKTEYLRPNGSPTKRLLEKLGSQGKTISYLIDVLQAPELQLDNVAASIRRRVTRAKPADVNRPFHQFETPRISLSRFLSTIQTFVIVVAFIGFLWCLWKLPQENDEFPDGFIQCPPSSYRLLNKRNITDKCKICPECPVGQELTPPCGSAIFPETPIFCTACISSETVSEEVGHSACKQCQSCSPRNTIKPCTPERDTQCGDCPRGFYQANWSVDSCKKCSSCCGGRRSAQLECYYLKQCRITSCLQHIQNKPTPGQNLVNIMYTLTTSAGRKRHIRMAHQDIYSTPSEDTMSLTGKSGVQQKDNGTLLKEDISINKPAKEALGVRFQTDNSKPIIAETFHGHGPYQSNSSLPVTKPRDENVGTASEQKNTQPTKPLNSSYFTDIKKLLIILIAIGVIVALVLLFIAVIVTCICWRTQPGQLQRSGCKISFCLNCFKSEGYSPKINYSKLPSVSDFYQVAPVGDGMAEVDSDTASLEEFNLGDIPLDLEGKIALKLDYRRNGERLPGWEKVGIEFQIDQDVLKNLENEFRSLGGSPTRELLRLLGTRSRTVAELVNALRSPNVNYSDVALIIQKYYRDQRH</sequence>
<evidence type="ECO:0000259" key="4">
    <source>
        <dbReference type="PROSITE" id="PS50050"/>
    </source>
</evidence>
<dbReference type="CDD" id="cd00185">
    <property type="entry name" value="TNFRSF"/>
    <property type="match status" value="1"/>
</dbReference>
<dbReference type="InterPro" id="IPR011029">
    <property type="entry name" value="DEATH-like_dom_sf"/>
</dbReference>
<keyword evidence="6" id="KW-1185">Reference proteome</keyword>
<feature type="compositionally biased region" description="Basic and acidic residues" evidence="2">
    <location>
        <begin position="219"/>
        <end position="246"/>
    </location>
</feature>
<feature type="region of interest" description="Disordered" evidence="2">
    <location>
        <begin position="835"/>
        <end position="867"/>
    </location>
</feature>
<evidence type="ECO:0000256" key="3">
    <source>
        <dbReference type="SAM" id="Phobius"/>
    </source>
</evidence>